<comment type="catalytic activity">
    <reaction evidence="11">
        <text>ATP + H2O = ADP + phosphate + H(+)</text>
        <dbReference type="Rhea" id="RHEA:13065"/>
        <dbReference type="ChEBI" id="CHEBI:15377"/>
        <dbReference type="ChEBI" id="CHEBI:15378"/>
        <dbReference type="ChEBI" id="CHEBI:30616"/>
        <dbReference type="ChEBI" id="CHEBI:43474"/>
        <dbReference type="ChEBI" id="CHEBI:456216"/>
        <dbReference type="EC" id="5.6.2.3"/>
    </reaction>
</comment>
<keyword evidence="2 11" id="KW-0547">Nucleotide-binding</keyword>
<dbReference type="InterPro" id="IPR027417">
    <property type="entry name" value="P-loop_NTPase"/>
</dbReference>
<dbReference type="PANTHER" id="PTHR43788">
    <property type="entry name" value="DNA2/NAM7 HELICASE FAMILY MEMBER"/>
    <property type="match status" value="1"/>
</dbReference>
<evidence type="ECO:0000256" key="7">
    <source>
        <dbReference type="ARBA" id="ARBA00022840"/>
    </source>
</evidence>
<dbReference type="EC" id="5.6.2.3" evidence="11"/>
<comment type="miscellaneous">
    <text evidence="11">In the RecBCD complex, RecB has a slow 3'-5' helicase, an exonuclease activity and loads RecA onto ssDNA, RecD has a fast 5'-3' helicase activity, while RecC stimulates the ATPase and processivity of the RecB helicase and contributes to recognition of the Chi site.</text>
</comment>
<comment type="subunit">
    <text evidence="11">Heterotrimer of RecB, RecC and RecD. All subunits contribute to DNA-binding.</text>
</comment>
<evidence type="ECO:0000256" key="4">
    <source>
        <dbReference type="ARBA" id="ARBA00022801"/>
    </source>
</evidence>
<evidence type="ECO:0000256" key="9">
    <source>
        <dbReference type="ARBA" id="ARBA00023204"/>
    </source>
</evidence>
<comment type="similarity">
    <text evidence="11">Belongs to the RecD family.</text>
</comment>
<dbReference type="InterPro" id="IPR003593">
    <property type="entry name" value="AAA+_ATPase"/>
</dbReference>
<keyword evidence="10 11" id="KW-0413">Isomerase</keyword>
<organism evidence="14 15">
    <name type="scientific">Patulibacter brassicae</name>
    <dbReference type="NCBI Taxonomy" id="1705717"/>
    <lineage>
        <taxon>Bacteria</taxon>
        <taxon>Bacillati</taxon>
        <taxon>Actinomycetota</taxon>
        <taxon>Thermoleophilia</taxon>
        <taxon>Solirubrobacterales</taxon>
        <taxon>Patulibacteraceae</taxon>
        <taxon>Patulibacter</taxon>
    </lineage>
</organism>
<dbReference type="CDD" id="cd17933">
    <property type="entry name" value="DEXSc_RecD-like"/>
    <property type="match status" value="1"/>
</dbReference>
<dbReference type="PANTHER" id="PTHR43788:SF6">
    <property type="entry name" value="DNA HELICASE B"/>
    <property type="match status" value="1"/>
</dbReference>
<keyword evidence="15" id="KW-1185">Reference proteome</keyword>
<dbReference type="NCBIfam" id="TIGR01447">
    <property type="entry name" value="recD"/>
    <property type="match status" value="1"/>
</dbReference>
<keyword evidence="4 11" id="KW-0378">Hydrolase</keyword>
<dbReference type="HAMAP" id="MF_01487">
    <property type="entry name" value="RecD"/>
    <property type="match status" value="1"/>
</dbReference>
<dbReference type="Pfam" id="PF13538">
    <property type="entry name" value="UvrD_C_2"/>
    <property type="match status" value="1"/>
</dbReference>
<keyword evidence="3 11" id="KW-0227">DNA damage</keyword>
<dbReference type="SUPFAM" id="SSF52540">
    <property type="entry name" value="P-loop containing nucleoside triphosphate hydrolases"/>
    <property type="match status" value="2"/>
</dbReference>
<evidence type="ECO:0000256" key="10">
    <source>
        <dbReference type="ARBA" id="ARBA00023235"/>
    </source>
</evidence>
<evidence type="ECO:0000256" key="5">
    <source>
        <dbReference type="ARBA" id="ARBA00022806"/>
    </source>
</evidence>
<evidence type="ECO:0000256" key="2">
    <source>
        <dbReference type="ARBA" id="ARBA00022741"/>
    </source>
</evidence>
<comment type="function">
    <text evidence="11">A helicase/nuclease that prepares dsDNA breaks (DSB) for recombinational DNA repair. Binds to DSBs and unwinds DNA via a highly rapid and processive ATP-dependent bidirectional helicase activity. Unwinds dsDNA until it encounters a Chi (crossover hotspot instigator) sequence from the 3' direction. Cuts ssDNA a few nucleotides 3' to the Chi site. The properties and activities of the enzyme are changed at Chi. The Chi-altered holoenzyme produces a long 3'-ssDNA overhang and facilitates RecA-binding to the ssDNA for homologous DNA recombination and repair. Holoenzyme degrades any linearized DNA that is unable to undergo homologous recombination. In the holoenzyme this subunit has ssDNA-dependent ATPase and 5'-3' helicase activity. When added to pre-assembled RecBC greatly stimulates nuclease activity and augments holoenzyme processivity. Negatively regulates the RecA-loading ability of RecBCD.</text>
</comment>
<feature type="domain" description="AAA+ ATPase" evidence="13">
    <location>
        <begin position="246"/>
        <end position="539"/>
    </location>
</feature>
<evidence type="ECO:0000256" key="1">
    <source>
        <dbReference type="ARBA" id="ARBA00022722"/>
    </source>
</evidence>
<dbReference type="SMART" id="SM00382">
    <property type="entry name" value="AAA"/>
    <property type="match status" value="1"/>
</dbReference>
<evidence type="ECO:0000313" key="15">
    <source>
        <dbReference type="Proteomes" id="UP001277761"/>
    </source>
</evidence>
<keyword evidence="1 11" id="KW-0540">Nuclease</keyword>
<proteinExistence type="inferred from homology"/>
<dbReference type="Gene3D" id="3.40.50.300">
    <property type="entry name" value="P-loop containing nucleotide triphosphate hydrolases"/>
    <property type="match status" value="3"/>
</dbReference>
<dbReference type="Gene3D" id="1.10.10.1020">
    <property type="entry name" value="RecBCD complex, subunit RecD, N-terminal domain"/>
    <property type="match status" value="1"/>
</dbReference>
<evidence type="ECO:0000256" key="11">
    <source>
        <dbReference type="HAMAP-Rule" id="MF_01487"/>
    </source>
</evidence>
<feature type="binding site" evidence="11">
    <location>
        <begin position="254"/>
        <end position="261"/>
    </location>
    <ligand>
        <name>ATP</name>
        <dbReference type="ChEBI" id="CHEBI:30616"/>
    </ligand>
</feature>
<evidence type="ECO:0000259" key="13">
    <source>
        <dbReference type="SMART" id="SM00382"/>
    </source>
</evidence>
<dbReference type="InterPro" id="IPR041851">
    <property type="entry name" value="RecD_N_sf"/>
</dbReference>
<keyword evidence="5 11" id="KW-0347">Helicase</keyword>
<keyword evidence="6 11" id="KW-0269">Exonuclease</keyword>
<dbReference type="RefSeq" id="WP_319954214.1">
    <property type="nucleotide sequence ID" value="NZ_JAXAVX010000004.1"/>
</dbReference>
<evidence type="ECO:0000313" key="14">
    <source>
        <dbReference type="EMBL" id="MDX8152059.1"/>
    </source>
</evidence>
<reference evidence="14 15" key="1">
    <citation type="submission" date="2023-11" db="EMBL/GenBank/DDBJ databases">
        <authorList>
            <person name="Xu M."/>
            <person name="Jiang T."/>
        </authorList>
    </citation>
    <scope>NUCLEOTIDE SEQUENCE [LARGE SCALE GENOMIC DNA]</scope>
    <source>
        <strain evidence="14 15">SD</strain>
    </source>
</reference>
<dbReference type="Pfam" id="PF13604">
    <property type="entry name" value="AAA_30"/>
    <property type="match status" value="1"/>
</dbReference>
<dbReference type="GO" id="GO:0008854">
    <property type="term" value="F:exodeoxyribonuclease V activity"/>
    <property type="evidence" value="ECO:0007669"/>
    <property type="project" value="UniProtKB-EC"/>
</dbReference>
<feature type="region of interest" description="Disordered" evidence="12">
    <location>
        <begin position="197"/>
        <end position="225"/>
    </location>
</feature>
<dbReference type="Proteomes" id="UP001277761">
    <property type="component" value="Unassembled WGS sequence"/>
</dbReference>
<dbReference type="EMBL" id="JAXAVX010000004">
    <property type="protein sequence ID" value="MDX8152059.1"/>
    <property type="molecule type" value="Genomic_DNA"/>
</dbReference>
<dbReference type="InterPro" id="IPR050534">
    <property type="entry name" value="Coronavir_polyprotein_1ab"/>
</dbReference>
<dbReference type="InterPro" id="IPR027785">
    <property type="entry name" value="UvrD-like_helicase_C"/>
</dbReference>
<protein>
    <recommendedName>
        <fullName evidence="11">RecBCD enzyme subunit RecD</fullName>
        <ecNumber evidence="11">5.6.2.3</ecNumber>
    </recommendedName>
    <alternativeName>
        <fullName evidence="11">DNA 5'-3' helicase subunit RecD</fullName>
    </alternativeName>
    <alternativeName>
        <fullName evidence="11">Exonuclease V subunit RecD</fullName>
        <shortName evidence="11">ExoV subunit RecD</shortName>
    </alternativeName>
    <alternativeName>
        <fullName evidence="11">Helicase/nuclease RecBCD subunit RecD</fullName>
    </alternativeName>
</protein>
<sequence>MSDLDPAAPTAARDATAGAPVVPAGGLAEVLARDDPRRARRATGLLGTFNAAGVLIAADVHVARRLGALVDETRETVLLACALAVRAPRVGHVFSDLRTVAGTTIVESEQTVDLSTLPWPDPDAWLPEVADSPLCARGEDAPERRPLRLVGDRLYLDRYWAEERQVAEDLRALDVDAAGVDPAVLADGVARLFAPATRAAGSARETRDPTGGATPPDDVAPGAEPPAATAIERDDLQARAAATAVRRRLAVVAGGPGTGKTTTVGRLVALLLEQAEARGDQPPLIALAAPTGKAAARLQEALREAAAHLDVDPAVRTRIAELSASTVHRLLGWRPGSQSRFRHHRANRLPHDVVIVDESSMVSLSLMARLAEAVRPDARLVLVGDPGQLTSVEAGAVLGDVVASGLTGTVELQRVHRYGGRIGRLADAIRRGDGDATIAALREDGDEVRWLPVDVEVAAPAALAEVRDAAVAAGGAVLGRARAGDGAGALRALGGFRLLCAHRRGPHGQRAWRGRVERWLREGLASFDPTGEWYVGRPLLVTENDEALRLYNGDTGIVVAGADGGVAAAFERGGGVVTLGPGRLGAVETVHAMTIHKSQGSQFATVAVVVPPASSPILTRELLYTAVTRASERVLVVGPEDAVRAAVARPAARASALRERLTADG</sequence>
<evidence type="ECO:0000256" key="12">
    <source>
        <dbReference type="SAM" id="MobiDB-lite"/>
    </source>
</evidence>
<name>A0ABU4VLU1_9ACTN</name>
<evidence type="ECO:0000256" key="6">
    <source>
        <dbReference type="ARBA" id="ARBA00022839"/>
    </source>
</evidence>
<dbReference type="InterPro" id="IPR049550">
    <property type="entry name" value="RecD_N"/>
</dbReference>
<keyword evidence="8 11" id="KW-0238">DNA-binding</keyword>
<comment type="caution">
    <text evidence="14">The sequence shown here is derived from an EMBL/GenBank/DDBJ whole genome shotgun (WGS) entry which is preliminary data.</text>
</comment>
<evidence type="ECO:0000256" key="8">
    <source>
        <dbReference type="ARBA" id="ARBA00023125"/>
    </source>
</evidence>
<evidence type="ECO:0000256" key="3">
    <source>
        <dbReference type="ARBA" id="ARBA00022763"/>
    </source>
</evidence>
<dbReference type="InterPro" id="IPR006344">
    <property type="entry name" value="RecD"/>
</dbReference>
<gene>
    <name evidence="11 14" type="primary">recD</name>
    <name evidence="14" type="ORF">SK069_10675</name>
</gene>
<dbReference type="Pfam" id="PF21185">
    <property type="entry name" value="RecD_N"/>
    <property type="match status" value="1"/>
</dbReference>
<accession>A0ABU4VLU1</accession>
<keyword evidence="7 11" id="KW-0067">ATP-binding</keyword>
<keyword evidence="9 11" id="KW-0234">DNA repair</keyword>
<dbReference type="CDD" id="cd18809">
    <property type="entry name" value="SF1_C_RecD"/>
    <property type="match status" value="1"/>
</dbReference>